<keyword evidence="10" id="KW-1185">Reference proteome</keyword>
<feature type="binding site" evidence="7">
    <location>
        <position position="171"/>
    </location>
    <ligand>
        <name>Fe cation</name>
        <dbReference type="ChEBI" id="CHEBI:24875"/>
    </ligand>
</feature>
<keyword evidence="4" id="KW-0560">Oxidoreductase</keyword>
<protein>
    <submittedName>
        <fullName evidence="9">Phenylalanine-4-hydroxylase,phenylalanine 4-monooxygenase,Phenylalanine-4-hydroxylase,phenylalanine-4 -hydroxylase,Biopterin-dependent aromatic amino acid hydroxylase</fullName>
    </submittedName>
</protein>
<sequence>MAHHIATIFSNSANHSDTLLNSRLPLWEAYCPQVFFEYLEVLHLVKGSPIDFNHINNILLSKSGFTLSPTENYLPPHNYLFELSEKCFPIATQTRPLDDDGFSTLPDLIHDLFCHVPWLLHPEFMKFFFTMGQLFIKAIHRAKEIYPIEDQPRILNSNALAISRCFWFTVENGLIEEQGKRKAYGAAILSSTEQLAYTFNNKVFVSPFKTEHIIQRPCNPNSLQTTLFVIHEFSELNDISEKMQLFLEQGQLDFTVFGPHDIYYQDIILFLKDHVLS</sequence>
<evidence type="ECO:0000256" key="5">
    <source>
        <dbReference type="ARBA" id="ARBA00023004"/>
    </source>
</evidence>
<reference evidence="10" key="1">
    <citation type="submission" date="2017-11" db="EMBL/GenBank/DDBJ databases">
        <authorList>
            <person name="Seth-Smith MB H."/>
        </authorList>
    </citation>
    <scope>NUCLEOTIDE SEQUENCE [LARGE SCALE GENOMIC DNA]</scope>
</reference>
<evidence type="ECO:0000256" key="3">
    <source>
        <dbReference type="ARBA" id="ARBA00022723"/>
    </source>
</evidence>
<feature type="domain" description="Biopterin-dependent aromatic amino acid hydroxylase family profile" evidence="8">
    <location>
        <begin position="52"/>
        <end position="256"/>
    </location>
</feature>
<keyword evidence="3 7" id="KW-0479">Metal-binding</keyword>
<evidence type="ECO:0000256" key="6">
    <source>
        <dbReference type="ARBA" id="ARBA00023033"/>
    </source>
</evidence>
<dbReference type="Proteomes" id="UP000258476">
    <property type="component" value="Chromosome"/>
</dbReference>
<dbReference type="KEGG" id="chla:C834K_0738"/>
<evidence type="ECO:0000313" key="9">
    <source>
        <dbReference type="EMBL" id="SYX09182.1"/>
    </source>
</evidence>
<dbReference type="EMBL" id="LS992154">
    <property type="protein sequence ID" value="SYX09182.1"/>
    <property type="molecule type" value="Genomic_DNA"/>
</dbReference>
<dbReference type="Pfam" id="PF00351">
    <property type="entry name" value="Biopterin_H"/>
    <property type="match status" value="1"/>
</dbReference>
<comment type="cofactor">
    <cofactor evidence="1 7">
        <name>Fe(2+)</name>
        <dbReference type="ChEBI" id="CHEBI:29033"/>
    </cofactor>
</comment>
<dbReference type="GO" id="GO:0009072">
    <property type="term" value="P:aromatic amino acid metabolic process"/>
    <property type="evidence" value="ECO:0007669"/>
    <property type="project" value="InterPro"/>
</dbReference>
<gene>
    <name evidence="9" type="primary">phhA</name>
    <name evidence="9" type="ORF">C834K_0738</name>
</gene>
<dbReference type="OrthoDB" id="9780502at2"/>
<name>A0A3B0QHB8_9CHLA</name>
<evidence type="ECO:0000256" key="7">
    <source>
        <dbReference type="PIRSR" id="PIRSR601273-2"/>
    </source>
</evidence>
<evidence type="ECO:0000259" key="8">
    <source>
        <dbReference type="Pfam" id="PF00351"/>
    </source>
</evidence>
<dbReference type="GO" id="GO:0005506">
    <property type="term" value="F:iron ion binding"/>
    <property type="evidence" value="ECO:0007669"/>
    <property type="project" value="InterPro"/>
</dbReference>
<dbReference type="NCBIfam" id="NF008877">
    <property type="entry name" value="PRK11913.1-2"/>
    <property type="match status" value="1"/>
</dbReference>
<dbReference type="InterPro" id="IPR019774">
    <property type="entry name" value="Aromatic-AA_hydroxylase_C"/>
</dbReference>
<feature type="binding site" evidence="7">
    <location>
        <position position="110"/>
    </location>
    <ligand>
        <name>Fe cation</name>
        <dbReference type="ChEBI" id="CHEBI:24875"/>
    </ligand>
</feature>
<dbReference type="InterPro" id="IPR001273">
    <property type="entry name" value="ArAA_hydroxylase"/>
</dbReference>
<evidence type="ECO:0000313" key="10">
    <source>
        <dbReference type="Proteomes" id="UP000258476"/>
    </source>
</evidence>
<dbReference type="InterPro" id="IPR036329">
    <property type="entry name" value="Aro-AA_hydroxylase_C_sf"/>
</dbReference>
<evidence type="ECO:0000256" key="4">
    <source>
        <dbReference type="ARBA" id="ARBA00023002"/>
    </source>
</evidence>
<organism evidence="9 10">
    <name type="scientific">Chlamydia poikilotherma</name>
    <dbReference type="NCBI Taxonomy" id="1967783"/>
    <lineage>
        <taxon>Bacteria</taxon>
        <taxon>Pseudomonadati</taxon>
        <taxon>Chlamydiota</taxon>
        <taxon>Chlamydiia</taxon>
        <taxon>Chlamydiales</taxon>
        <taxon>Chlamydiaceae</taxon>
        <taxon>Chlamydia/Chlamydophila group</taxon>
        <taxon>Chlamydia</taxon>
    </lineage>
</organism>
<keyword evidence="5 7" id="KW-0408">Iron</keyword>
<dbReference type="InterPro" id="IPR036951">
    <property type="entry name" value="ArAA_hydroxylase_sf"/>
</dbReference>
<dbReference type="PANTHER" id="PTHR11473:SF24">
    <property type="entry name" value="PHENYLALANINE-4-HYDROXYLASE"/>
    <property type="match status" value="1"/>
</dbReference>
<dbReference type="GO" id="GO:0016714">
    <property type="term" value="F:oxidoreductase activity, acting on paired donors, with incorporation or reduction of molecular oxygen, reduced pteridine as one donor, and incorporation of one atom of oxygen"/>
    <property type="evidence" value="ECO:0007669"/>
    <property type="project" value="InterPro"/>
</dbReference>
<evidence type="ECO:0000256" key="1">
    <source>
        <dbReference type="ARBA" id="ARBA00001954"/>
    </source>
</evidence>
<accession>A0A3B0QHB8</accession>
<dbReference type="PANTHER" id="PTHR11473">
    <property type="entry name" value="AROMATIC AMINO ACID HYDROXYLASE"/>
    <property type="match status" value="1"/>
</dbReference>
<dbReference type="Gene3D" id="1.10.800.10">
    <property type="entry name" value="Aromatic amino acid hydroxylase"/>
    <property type="match status" value="1"/>
</dbReference>
<dbReference type="RefSeq" id="WP_117274474.1">
    <property type="nucleotide sequence ID" value="NZ_LS992154.1"/>
</dbReference>
<evidence type="ECO:0000256" key="2">
    <source>
        <dbReference type="ARBA" id="ARBA00009712"/>
    </source>
</evidence>
<dbReference type="AlphaFoldDB" id="A0A3B0QHB8"/>
<dbReference type="PRINTS" id="PR00372">
    <property type="entry name" value="FYWHYDRXLASE"/>
</dbReference>
<proteinExistence type="inferred from homology"/>
<feature type="binding site" evidence="7">
    <location>
        <position position="115"/>
    </location>
    <ligand>
        <name>Fe cation</name>
        <dbReference type="ChEBI" id="CHEBI:24875"/>
    </ligand>
</feature>
<dbReference type="SUPFAM" id="SSF56534">
    <property type="entry name" value="Aromatic aminoacid monoxygenases, catalytic and oligomerization domains"/>
    <property type="match status" value="1"/>
</dbReference>
<comment type="similarity">
    <text evidence="2">Belongs to the biopterin-dependent aromatic amino acid hydroxylase family.</text>
</comment>
<keyword evidence="6 9" id="KW-0503">Monooxygenase</keyword>